<accession>A0ABX3EHC4</accession>
<evidence type="ECO:0000256" key="1">
    <source>
        <dbReference type="ARBA" id="ARBA00004651"/>
    </source>
</evidence>
<keyword evidence="10" id="KW-1185">Reference proteome</keyword>
<feature type="domain" description="ABC transporter" evidence="8">
    <location>
        <begin position="337"/>
        <end position="573"/>
    </location>
</feature>
<comment type="caution">
    <text evidence="9">The sequence shown here is derived from an EMBL/GenBank/DDBJ whole genome shotgun (WGS) entry which is preliminary data.</text>
</comment>
<dbReference type="SUPFAM" id="SSF90123">
    <property type="entry name" value="ABC transporter transmembrane region"/>
    <property type="match status" value="1"/>
</dbReference>
<evidence type="ECO:0000256" key="3">
    <source>
        <dbReference type="ARBA" id="ARBA00022741"/>
    </source>
</evidence>
<evidence type="ECO:0000313" key="10">
    <source>
        <dbReference type="Proteomes" id="UP000186058"/>
    </source>
</evidence>
<feature type="transmembrane region" description="Helical" evidence="7">
    <location>
        <begin position="249"/>
        <end position="270"/>
    </location>
</feature>
<dbReference type="InterPro" id="IPR039421">
    <property type="entry name" value="Type_1_exporter"/>
</dbReference>
<dbReference type="SMART" id="SM00382">
    <property type="entry name" value="AAA"/>
    <property type="match status" value="1"/>
</dbReference>
<feature type="transmembrane region" description="Helical" evidence="7">
    <location>
        <begin position="276"/>
        <end position="296"/>
    </location>
</feature>
<keyword evidence="3" id="KW-0547">Nucleotide-binding</keyword>
<keyword evidence="2 7" id="KW-0812">Transmembrane</keyword>
<evidence type="ECO:0000256" key="4">
    <source>
        <dbReference type="ARBA" id="ARBA00022840"/>
    </source>
</evidence>
<reference evidence="9 10" key="1">
    <citation type="submission" date="2016-03" db="EMBL/GenBank/DDBJ databases">
        <authorList>
            <person name="Sant'Anna F.H."/>
            <person name="Ambrosini A."/>
            <person name="Souza R."/>
            <person name="Bach E."/>
            <person name="Fernandes G."/>
            <person name="Balsanelli E."/>
            <person name="Baura V.A."/>
            <person name="Souza E.M."/>
            <person name="Passaglia L."/>
        </authorList>
    </citation>
    <scope>NUCLEOTIDE SEQUENCE [LARGE SCALE GENOMIC DNA]</scope>
    <source>
        <strain evidence="9 10">P26E</strain>
    </source>
</reference>
<comment type="subcellular location">
    <subcellularLocation>
        <location evidence="1">Cell membrane</location>
        <topology evidence="1">Multi-pass membrane protein</topology>
    </subcellularLocation>
</comment>
<dbReference type="CDD" id="cd03228">
    <property type="entry name" value="ABCC_MRP_Like"/>
    <property type="match status" value="1"/>
</dbReference>
<dbReference type="RefSeq" id="WP_074109584.1">
    <property type="nucleotide sequence ID" value="NZ_LVWI01000118.1"/>
</dbReference>
<evidence type="ECO:0000256" key="6">
    <source>
        <dbReference type="ARBA" id="ARBA00023136"/>
    </source>
</evidence>
<dbReference type="SUPFAM" id="SSF52540">
    <property type="entry name" value="P-loop containing nucleoside triphosphate hydrolases"/>
    <property type="match status" value="1"/>
</dbReference>
<dbReference type="Proteomes" id="UP000186058">
    <property type="component" value="Unassembled WGS sequence"/>
</dbReference>
<keyword evidence="4" id="KW-0067">ATP-binding</keyword>
<gene>
    <name evidence="9" type="ORF">A3844_30895</name>
</gene>
<dbReference type="Gene3D" id="1.20.1560.10">
    <property type="entry name" value="ABC transporter type 1, transmembrane domain"/>
    <property type="match status" value="1"/>
</dbReference>
<keyword evidence="5 7" id="KW-1133">Transmembrane helix</keyword>
<dbReference type="InterPro" id="IPR017871">
    <property type="entry name" value="ABC_transporter-like_CS"/>
</dbReference>
<name>A0ABX3EHC4_9BACL</name>
<dbReference type="Pfam" id="PF00005">
    <property type="entry name" value="ABC_tran"/>
    <property type="match status" value="1"/>
</dbReference>
<keyword evidence="6 7" id="KW-0472">Membrane</keyword>
<dbReference type="InterPro" id="IPR036640">
    <property type="entry name" value="ABC1_TM_sf"/>
</dbReference>
<feature type="transmembrane region" description="Helical" evidence="7">
    <location>
        <begin position="20"/>
        <end position="39"/>
    </location>
</feature>
<dbReference type="PROSITE" id="PS00211">
    <property type="entry name" value="ABC_TRANSPORTER_1"/>
    <property type="match status" value="1"/>
</dbReference>
<sequence length="580" mass="66718">MNNFYKTIKMFIKWNKLVTVCFVVCSLTEVPILILELIFTKKFVESLQINFNIFDNSVVLDQLFKLILVVFSSGIISSCRALCQTHLEEISLLKKDEIILSKTLKLSIIKLDSPEIKSMRENASRLELHVLLEEWVFFICDVIKIICLVSIILWYEMYVVVTIVLCFSILQLFVRKNIATKIENIQRQQVSSIRYVKYLFSLLIGKENVQEIRLLKCKNYLVNKMTQVTIDYQNKIQSKIIKSEIMNSYLQLFSLIVNIIVIIVLALSIIGGHSSASLFILLYQIITSLFGLNVSFSSHFYNATQCNIKYSDFNKYIQLDEIEFEEKQVLNETSLEIDLKDISFMYPDSQIKAVDNINLNIRPGEKIALVGENGSGKSTIVKLIMGLYKPNEGTIKWFENKEELDQKYIFGYIRVVFQDFSKLLRTIRENVGMGDKRKIADNIQIEKALQKATFDKFKEMEQLETLIGPEFGGQDLSGGEWQKLAVSRAYLSEGGILIYDEATSAMDPESELKAFQSFIELSGKKTAIFVTHRLSMTKYVDKIAVVENGKIVEYGTQKELLDLNKKYASMYRAQLSLYSD</sequence>
<dbReference type="InterPro" id="IPR003439">
    <property type="entry name" value="ABC_transporter-like_ATP-bd"/>
</dbReference>
<dbReference type="PROSITE" id="PS50893">
    <property type="entry name" value="ABC_TRANSPORTER_2"/>
    <property type="match status" value="1"/>
</dbReference>
<organism evidence="9 10">
    <name type="scientific">Paenibacillus helianthi</name>
    <dbReference type="NCBI Taxonomy" id="1349432"/>
    <lineage>
        <taxon>Bacteria</taxon>
        <taxon>Bacillati</taxon>
        <taxon>Bacillota</taxon>
        <taxon>Bacilli</taxon>
        <taxon>Bacillales</taxon>
        <taxon>Paenibacillaceae</taxon>
        <taxon>Paenibacillus</taxon>
    </lineage>
</organism>
<dbReference type="EMBL" id="LVWI01000118">
    <property type="protein sequence ID" value="OKP76041.1"/>
    <property type="molecule type" value="Genomic_DNA"/>
</dbReference>
<dbReference type="InterPro" id="IPR003593">
    <property type="entry name" value="AAA+_ATPase"/>
</dbReference>
<evidence type="ECO:0000259" key="8">
    <source>
        <dbReference type="PROSITE" id="PS50893"/>
    </source>
</evidence>
<dbReference type="Gene3D" id="3.40.50.300">
    <property type="entry name" value="P-loop containing nucleotide triphosphate hydrolases"/>
    <property type="match status" value="1"/>
</dbReference>
<dbReference type="InterPro" id="IPR027417">
    <property type="entry name" value="P-loop_NTPase"/>
</dbReference>
<feature type="transmembrane region" description="Helical" evidence="7">
    <location>
        <begin position="157"/>
        <end position="174"/>
    </location>
</feature>
<evidence type="ECO:0000313" key="9">
    <source>
        <dbReference type="EMBL" id="OKP76041.1"/>
    </source>
</evidence>
<evidence type="ECO:0000256" key="2">
    <source>
        <dbReference type="ARBA" id="ARBA00022692"/>
    </source>
</evidence>
<evidence type="ECO:0000256" key="7">
    <source>
        <dbReference type="SAM" id="Phobius"/>
    </source>
</evidence>
<protein>
    <recommendedName>
        <fullName evidence="8">ABC transporter domain-containing protein</fullName>
    </recommendedName>
</protein>
<evidence type="ECO:0000256" key="5">
    <source>
        <dbReference type="ARBA" id="ARBA00022989"/>
    </source>
</evidence>
<dbReference type="PANTHER" id="PTHR24221">
    <property type="entry name" value="ATP-BINDING CASSETTE SUB-FAMILY B"/>
    <property type="match status" value="1"/>
</dbReference>
<dbReference type="PANTHER" id="PTHR24221:SF654">
    <property type="entry name" value="ATP-BINDING CASSETTE SUB-FAMILY B MEMBER 6"/>
    <property type="match status" value="1"/>
</dbReference>
<proteinExistence type="predicted"/>